<dbReference type="AlphaFoldDB" id="A0AAV4V3M8"/>
<sequence length="201" mass="22939">MEMMVGVEPVKYESPNNFQRRGEHFSCSERTKRLSRSLAFQRIWQQHQFRRDNGTISLPKNGRALVGEHFSCTERTKRLSRSLAFQRIWQQHQFRRDNGTISLPKNGRVLVGEMIKTRFICASRQDKAVNINSLGPNEGPIVQLAFPALSNQSHSEAFSAIFSSLVGPSANDRVRIPSVLKSFRKVLLLVNGRKKDIFKGV</sequence>
<proteinExistence type="predicted"/>
<evidence type="ECO:0000313" key="2">
    <source>
        <dbReference type="Proteomes" id="UP001054945"/>
    </source>
</evidence>
<gene>
    <name evidence="1" type="ORF">CEXT_718941</name>
</gene>
<dbReference type="Proteomes" id="UP001054945">
    <property type="component" value="Unassembled WGS sequence"/>
</dbReference>
<name>A0AAV4V3M8_CAEEX</name>
<evidence type="ECO:0000313" key="1">
    <source>
        <dbReference type="EMBL" id="GIY64584.1"/>
    </source>
</evidence>
<evidence type="ECO:0008006" key="3">
    <source>
        <dbReference type="Google" id="ProtNLM"/>
    </source>
</evidence>
<organism evidence="1 2">
    <name type="scientific">Caerostris extrusa</name>
    <name type="common">Bark spider</name>
    <name type="synonym">Caerostris bankana</name>
    <dbReference type="NCBI Taxonomy" id="172846"/>
    <lineage>
        <taxon>Eukaryota</taxon>
        <taxon>Metazoa</taxon>
        <taxon>Ecdysozoa</taxon>
        <taxon>Arthropoda</taxon>
        <taxon>Chelicerata</taxon>
        <taxon>Arachnida</taxon>
        <taxon>Araneae</taxon>
        <taxon>Araneomorphae</taxon>
        <taxon>Entelegynae</taxon>
        <taxon>Araneoidea</taxon>
        <taxon>Araneidae</taxon>
        <taxon>Caerostris</taxon>
    </lineage>
</organism>
<reference evidence="1 2" key="1">
    <citation type="submission" date="2021-06" db="EMBL/GenBank/DDBJ databases">
        <title>Caerostris extrusa draft genome.</title>
        <authorList>
            <person name="Kono N."/>
            <person name="Arakawa K."/>
        </authorList>
    </citation>
    <scope>NUCLEOTIDE SEQUENCE [LARGE SCALE GENOMIC DNA]</scope>
</reference>
<accession>A0AAV4V3M8</accession>
<protein>
    <recommendedName>
        <fullName evidence="3">Ribosomal protein S1</fullName>
    </recommendedName>
</protein>
<keyword evidence="2" id="KW-1185">Reference proteome</keyword>
<comment type="caution">
    <text evidence="1">The sequence shown here is derived from an EMBL/GenBank/DDBJ whole genome shotgun (WGS) entry which is preliminary data.</text>
</comment>
<dbReference type="EMBL" id="BPLR01013898">
    <property type="protein sequence ID" value="GIY64584.1"/>
    <property type="molecule type" value="Genomic_DNA"/>
</dbReference>